<reference evidence="2" key="1">
    <citation type="submission" date="2009-01" db="EMBL/GenBank/DDBJ databases">
        <title>Complete sequence of plasmid 4 of Methylobacterium nodulans ORS 2060.</title>
        <authorList>
            <consortium name="US DOE Joint Genome Institute"/>
            <person name="Lucas S."/>
            <person name="Copeland A."/>
            <person name="Lapidus A."/>
            <person name="Glavina del Rio T."/>
            <person name="Dalin E."/>
            <person name="Tice H."/>
            <person name="Bruce D."/>
            <person name="Goodwin L."/>
            <person name="Pitluck S."/>
            <person name="Sims D."/>
            <person name="Brettin T."/>
            <person name="Detter J.C."/>
            <person name="Han C."/>
            <person name="Larimer F."/>
            <person name="Land M."/>
            <person name="Hauser L."/>
            <person name="Kyrpides N."/>
            <person name="Ivanova N."/>
            <person name="Marx C.J."/>
            <person name="Richardson P."/>
        </authorList>
    </citation>
    <scope>NUCLEOTIDE SEQUENCE [LARGE SCALE GENOMIC DNA]</scope>
    <source>
        <strain evidence="2">LMG 21967 / CNCM I-2342 / ORS 2060</strain>
        <plasmid evidence="2">Plasmid pMNOD04</plasmid>
    </source>
</reference>
<keyword evidence="2" id="KW-1185">Reference proteome</keyword>
<gene>
    <name evidence="1" type="ordered locus">Mnod_7714</name>
</gene>
<proteinExistence type="predicted"/>
<dbReference type="Proteomes" id="UP000008207">
    <property type="component" value="Plasmid pMNOD04"/>
</dbReference>
<dbReference type="KEGG" id="mno:Mnod_7714"/>
<organism evidence="1 2">
    <name type="scientific">Methylobacterium nodulans (strain LMG 21967 / CNCM I-2342 / ORS 2060)</name>
    <dbReference type="NCBI Taxonomy" id="460265"/>
    <lineage>
        <taxon>Bacteria</taxon>
        <taxon>Pseudomonadati</taxon>
        <taxon>Pseudomonadota</taxon>
        <taxon>Alphaproteobacteria</taxon>
        <taxon>Hyphomicrobiales</taxon>
        <taxon>Methylobacteriaceae</taxon>
        <taxon>Methylobacterium</taxon>
    </lineage>
</organism>
<keyword evidence="1" id="KW-0614">Plasmid</keyword>
<dbReference type="AlphaFoldDB" id="B8IY17"/>
<protein>
    <submittedName>
        <fullName evidence="1">Uncharacterized protein</fullName>
    </submittedName>
</protein>
<dbReference type="HOGENOM" id="CLU_1873010_0_0_5"/>
<dbReference type="EMBL" id="CP001353">
    <property type="protein sequence ID" value="ACL63307.1"/>
    <property type="molecule type" value="Genomic_DNA"/>
</dbReference>
<geneLocation type="plasmid" evidence="1 2">
    <name>pMNOD04</name>
</geneLocation>
<sequence>MTLDLVQDDREDALLPQRKKLGSLGREPTELRVVAPPLDSSLPNGLLVTRDRPARAIRPGARFGLRLGILDRRDSPFGTGHQPIDGTRNTSFAHATIARVPHPHFSGISLHEDGFICRLIEAVRTERSNGILADIC</sequence>
<accession>B8IY17</accession>
<evidence type="ECO:0000313" key="2">
    <source>
        <dbReference type="Proteomes" id="UP000008207"/>
    </source>
</evidence>
<evidence type="ECO:0000313" key="1">
    <source>
        <dbReference type="EMBL" id="ACL63307.1"/>
    </source>
</evidence>
<name>B8IY17_METNO</name>